<dbReference type="Proteomes" id="UP000182658">
    <property type="component" value="Unassembled WGS sequence"/>
</dbReference>
<organism evidence="2 3">
    <name type="scientific">Coniochaeta ligniaria NRRL 30616</name>
    <dbReference type="NCBI Taxonomy" id="1408157"/>
    <lineage>
        <taxon>Eukaryota</taxon>
        <taxon>Fungi</taxon>
        <taxon>Dikarya</taxon>
        <taxon>Ascomycota</taxon>
        <taxon>Pezizomycotina</taxon>
        <taxon>Sordariomycetes</taxon>
        <taxon>Sordariomycetidae</taxon>
        <taxon>Coniochaetales</taxon>
        <taxon>Coniochaetaceae</taxon>
        <taxon>Coniochaeta</taxon>
    </lineage>
</organism>
<evidence type="ECO:0000313" key="3">
    <source>
        <dbReference type="Proteomes" id="UP000182658"/>
    </source>
</evidence>
<sequence length="157" mass="16702">MKFTSVIVSALATVAAAAPAKSVEERSSAIDLAGLNNLQSFGAVDIQYLAQVNSLDLQLLLGLGQNQGLNINAFNSLFQSSSFDLQSILLLQQLQTLLAIAGTGALNSFDLSSINLQQQLLQLGLVDNLNSFSFSSLIDQSLVPQIQTIAQQFVFIG</sequence>
<dbReference type="AlphaFoldDB" id="A0A1J7IXP4"/>
<name>A0A1J7IXP4_9PEZI</name>
<evidence type="ECO:0000256" key="1">
    <source>
        <dbReference type="SAM" id="SignalP"/>
    </source>
</evidence>
<reference evidence="2 3" key="1">
    <citation type="submission" date="2016-10" db="EMBL/GenBank/DDBJ databases">
        <title>Draft genome sequence of Coniochaeta ligniaria NRRL30616, a lignocellulolytic fungus for bioabatement of inhibitors in plant biomass hydrolysates.</title>
        <authorList>
            <consortium name="DOE Joint Genome Institute"/>
            <person name="Jimenez D.J."/>
            <person name="Hector R.E."/>
            <person name="Riley R."/>
            <person name="Sun H."/>
            <person name="Grigoriev I.V."/>
            <person name="Van Elsas J.D."/>
            <person name="Nichols N.N."/>
        </authorList>
    </citation>
    <scope>NUCLEOTIDE SEQUENCE [LARGE SCALE GENOMIC DNA]</scope>
    <source>
        <strain evidence="2 3">NRRL 30616</strain>
    </source>
</reference>
<keyword evidence="1" id="KW-0732">Signal</keyword>
<accession>A0A1J7IXP4</accession>
<dbReference type="InParanoid" id="A0A1J7IXP4"/>
<dbReference type="EMBL" id="KV875095">
    <property type="protein sequence ID" value="OIW31955.1"/>
    <property type="molecule type" value="Genomic_DNA"/>
</dbReference>
<feature type="signal peptide" evidence="1">
    <location>
        <begin position="1"/>
        <end position="17"/>
    </location>
</feature>
<gene>
    <name evidence="2" type="ORF">CONLIGDRAFT_678396</name>
</gene>
<proteinExistence type="predicted"/>
<keyword evidence="3" id="KW-1185">Reference proteome</keyword>
<dbReference type="OrthoDB" id="4941431at2759"/>
<evidence type="ECO:0000313" key="2">
    <source>
        <dbReference type="EMBL" id="OIW31955.1"/>
    </source>
</evidence>
<feature type="chain" id="PRO_5012904976" evidence="1">
    <location>
        <begin position="18"/>
        <end position="157"/>
    </location>
</feature>
<protein>
    <submittedName>
        <fullName evidence="2">Uncharacterized protein</fullName>
    </submittedName>
</protein>